<sequence>MALSVAQELEPIEGRDVPLFPPTYPAPERGTHRHDTPYTINQLKDGRRVATLDSVQSQANRMEAAFHGELAHAVPRITLTAGTRTLALTELAHRIADAAIRASKLGSRIHAAFEAYDHGDPLPIAQLGPTALVFGAWDSRDTRVKIPRLIRSEIHAWDVDVFTRSAQFSGAFTREELGFNDKEWKQGADIGFAPTPSVDQHGGVVVHGPIRQTASLHLGALRQLDNAAAGLGNYLLGLALGAFWTGGRDYTLRAGCWLLPSAPPVVEVVTRGGAREPLALDRDPALPFLEAQLAVAKERLGIPVGETAAVEYDPAAGKKMLKTKDKA</sequence>
<proteinExistence type="predicted"/>
<dbReference type="Proteomes" id="UP000005289">
    <property type="component" value="Chromosome"/>
</dbReference>
<dbReference type="STRING" id="713585.THITH_01660"/>
<feature type="region of interest" description="Disordered" evidence="1">
    <location>
        <begin position="14"/>
        <end position="35"/>
    </location>
</feature>
<dbReference type="InterPro" id="IPR013403">
    <property type="entry name" value="CRISPR-assoc_prot_Csb1/Cas7u"/>
</dbReference>
<evidence type="ECO:0000256" key="1">
    <source>
        <dbReference type="SAM" id="MobiDB-lite"/>
    </source>
</evidence>
<protein>
    <submittedName>
        <fullName evidence="2">CRISPR-associated protein</fullName>
    </submittedName>
</protein>
<evidence type="ECO:0000313" key="3">
    <source>
        <dbReference type="Proteomes" id="UP000005289"/>
    </source>
</evidence>
<organism evidence="2 3">
    <name type="scientific">Thioalkalivibrio paradoxus ARh 1</name>
    <dbReference type="NCBI Taxonomy" id="713585"/>
    <lineage>
        <taxon>Bacteria</taxon>
        <taxon>Pseudomonadati</taxon>
        <taxon>Pseudomonadota</taxon>
        <taxon>Gammaproteobacteria</taxon>
        <taxon>Chromatiales</taxon>
        <taxon>Ectothiorhodospiraceae</taxon>
        <taxon>Thioalkalivibrio</taxon>
    </lineage>
</organism>
<dbReference type="EMBL" id="CP007029">
    <property type="protein sequence ID" value="AHE97191.1"/>
    <property type="molecule type" value="Genomic_DNA"/>
</dbReference>
<accession>W0DFS3</accession>
<dbReference type="Pfam" id="PF09617">
    <property type="entry name" value="Cas_GSU0053"/>
    <property type="match status" value="1"/>
</dbReference>
<dbReference type="AlphaFoldDB" id="W0DFS3"/>
<name>W0DFS3_9GAMM</name>
<reference evidence="2 3" key="1">
    <citation type="submission" date="2013-12" db="EMBL/GenBank/DDBJ databases">
        <authorList>
            <consortium name="DOE Joint Genome Institute"/>
            <person name="Muyzer G."/>
            <person name="Huntemann M."/>
            <person name="Han J."/>
            <person name="Chen A."/>
            <person name="Kyrpides N."/>
            <person name="Mavromatis K."/>
            <person name="Markowitz V."/>
            <person name="Palaniappan K."/>
            <person name="Ivanova N."/>
            <person name="Schaumberg A."/>
            <person name="Pati A."/>
            <person name="Liolios K."/>
            <person name="Nordberg H.P."/>
            <person name="Cantor M.N."/>
            <person name="Hua S.X."/>
            <person name="Woyke T."/>
        </authorList>
    </citation>
    <scope>NUCLEOTIDE SEQUENCE [LARGE SCALE GENOMIC DNA]</scope>
    <source>
        <strain evidence="2 3">ARh 1</strain>
    </source>
</reference>
<evidence type="ECO:0000313" key="2">
    <source>
        <dbReference type="EMBL" id="AHE97191.1"/>
    </source>
</evidence>
<keyword evidence="3" id="KW-1185">Reference proteome</keyword>
<dbReference type="HOGENOM" id="CLU_849758_0_0_6"/>
<gene>
    <name evidence="2" type="ORF">THITH_01660</name>
</gene>
<dbReference type="NCBIfam" id="TIGR02570">
    <property type="entry name" value="cas7_GSU0053"/>
    <property type="match status" value="1"/>
</dbReference>
<dbReference type="KEGG" id="tti:THITH_01660"/>